<name>A0AAD5JKP6_ACENE</name>
<organism evidence="2 3">
    <name type="scientific">Acer negundo</name>
    <name type="common">Box elder</name>
    <dbReference type="NCBI Taxonomy" id="4023"/>
    <lineage>
        <taxon>Eukaryota</taxon>
        <taxon>Viridiplantae</taxon>
        <taxon>Streptophyta</taxon>
        <taxon>Embryophyta</taxon>
        <taxon>Tracheophyta</taxon>
        <taxon>Spermatophyta</taxon>
        <taxon>Magnoliopsida</taxon>
        <taxon>eudicotyledons</taxon>
        <taxon>Gunneridae</taxon>
        <taxon>Pentapetalae</taxon>
        <taxon>rosids</taxon>
        <taxon>malvids</taxon>
        <taxon>Sapindales</taxon>
        <taxon>Sapindaceae</taxon>
        <taxon>Hippocastanoideae</taxon>
        <taxon>Acereae</taxon>
        <taxon>Acer</taxon>
    </lineage>
</organism>
<sequence>MDKILTVSVLYVIEVLELGECDVDHISLINLVHAMTKEFSGRFELSTGGFTISAELPWSNDTTVIKTTHCPPSNTPHSPIDEPEVVEQIGWCNEEDAMFDCEADGEGGDTESDEGVESDGEGVQTGERVDSNGCNNGERVGLDDGVGDKVLDLDDSVKDEGVQNEHGVGIDGGSIVGDDEITKQCMTLFDGYESRSDDD</sequence>
<reference evidence="2" key="1">
    <citation type="journal article" date="2022" name="Plant J.">
        <title>Strategies of tolerance reflected in two North American maple genomes.</title>
        <authorList>
            <person name="McEvoy S.L."/>
            <person name="Sezen U.U."/>
            <person name="Trouern-Trend A."/>
            <person name="McMahon S.M."/>
            <person name="Schaberg P.G."/>
            <person name="Yang J."/>
            <person name="Wegrzyn J.L."/>
            <person name="Swenson N.G."/>
        </authorList>
    </citation>
    <scope>NUCLEOTIDE SEQUENCE</scope>
    <source>
        <strain evidence="2">91603</strain>
    </source>
</reference>
<keyword evidence="3" id="KW-1185">Reference proteome</keyword>
<dbReference type="AlphaFoldDB" id="A0AAD5JKP6"/>
<proteinExistence type="predicted"/>
<dbReference type="EMBL" id="JAJSOW010000004">
    <property type="protein sequence ID" value="KAI9192904.1"/>
    <property type="molecule type" value="Genomic_DNA"/>
</dbReference>
<reference evidence="2" key="2">
    <citation type="submission" date="2023-02" db="EMBL/GenBank/DDBJ databases">
        <authorList>
            <person name="Swenson N.G."/>
            <person name="Wegrzyn J.L."/>
            <person name="Mcevoy S.L."/>
        </authorList>
    </citation>
    <scope>NUCLEOTIDE SEQUENCE</scope>
    <source>
        <strain evidence="2">91603</strain>
        <tissue evidence="2">Leaf</tissue>
    </source>
</reference>
<evidence type="ECO:0000313" key="2">
    <source>
        <dbReference type="EMBL" id="KAI9192904.1"/>
    </source>
</evidence>
<evidence type="ECO:0000256" key="1">
    <source>
        <dbReference type="SAM" id="MobiDB-lite"/>
    </source>
</evidence>
<feature type="compositionally biased region" description="Acidic residues" evidence="1">
    <location>
        <begin position="103"/>
        <end position="120"/>
    </location>
</feature>
<protein>
    <submittedName>
        <fullName evidence="2">Uncharacterized protein</fullName>
    </submittedName>
</protein>
<feature type="region of interest" description="Disordered" evidence="1">
    <location>
        <begin position="103"/>
        <end position="148"/>
    </location>
</feature>
<dbReference type="Proteomes" id="UP001064489">
    <property type="component" value="Chromosome 6"/>
</dbReference>
<evidence type="ECO:0000313" key="3">
    <source>
        <dbReference type="Proteomes" id="UP001064489"/>
    </source>
</evidence>
<comment type="caution">
    <text evidence="2">The sequence shown here is derived from an EMBL/GenBank/DDBJ whole genome shotgun (WGS) entry which is preliminary data.</text>
</comment>
<accession>A0AAD5JKP6</accession>
<gene>
    <name evidence="2" type="ORF">LWI28_029225</name>
</gene>